<evidence type="ECO:0000313" key="2">
    <source>
        <dbReference type="Proteomes" id="UP000318704"/>
    </source>
</evidence>
<dbReference type="KEGG" id="gaw:V144x_37870"/>
<dbReference type="Proteomes" id="UP000318704">
    <property type="component" value="Chromosome"/>
</dbReference>
<accession>A0A517VZ70</accession>
<gene>
    <name evidence="1" type="ORF">V144x_37870</name>
</gene>
<protein>
    <submittedName>
        <fullName evidence="1">Uncharacterized protein</fullName>
    </submittedName>
</protein>
<organism evidence="1 2">
    <name type="scientific">Gimesia aquarii</name>
    <dbReference type="NCBI Taxonomy" id="2527964"/>
    <lineage>
        <taxon>Bacteria</taxon>
        <taxon>Pseudomonadati</taxon>
        <taxon>Planctomycetota</taxon>
        <taxon>Planctomycetia</taxon>
        <taxon>Planctomycetales</taxon>
        <taxon>Planctomycetaceae</taxon>
        <taxon>Gimesia</taxon>
    </lineage>
</organism>
<sequence length="48" mass="5240">MDVLCTAYRFKNSPSLFYAHCAEKGPGCSPGFGITLLSFYAGEKNEFA</sequence>
<evidence type="ECO:0000313" key="1">
    <source>
        <dbReference type="EMBL" id="QDT98301.1"/>
    </source>
</evidence>
<reference evidence="1 2" key="1">
    <citation type="submission" date="2019-03" db="EMBL/GenBank/DDBJ databases">
        <title>Deep-cultivation of Planctomycetes and their phenomic and genomic characterization uncovers novel biology.</title>
        <authorList>
            <person name="Wiegand S."/>
            <person name="Jogler M."/>
            <person name="Boedeker C."/>
            <person name="Pinto D."/>
            <person name="Vollmers J."/>
            <person name="Rivas-Marin E."/>
            <person name="Kohn T."/>
            <person name="Peeters S.H."/>
            <person name="Heuer A."/>
            <person name="Rast P."/>
            <person name="Oberbeckmann S."/>
            <person name="Bunk B."/>
            <person name="Jeske O."/>
            <person name="Meyerdierks A."/>
            <person name="Storesund J.E."/>
            <person name="Kallscheuer N."/>
            <person name="Luecker S."/>
            <person name="Lage O.M."/>
            <person name="Pohl T."/>
            <person name="Merkel B.J."/>
            <person name="Hornburger P."/>
            <person name="Mueller R.-W."/>
            <person name="Bruemmer F."/>
            <person name="Labrenz M."/>
            <person name="Spormann A.M."/>
            <person name="Op den Camp H."/>
            <person name="Overmann J."/>
            <person name="Amann R."/>
            <person name="Jetten M.S.M."/>
            <person name="Mascher T."/>
            <person name="Medema M.H."/>
            <person name="Devos D.P."/>
            <person name="Kaster A.-K."/>
            <person name="Ovreas L."/>
            <person name="Rohde M."/>
            <person name="Galperin M.Y."/>
            <person name="Jogler C."/>
        </authorList>
    </citation>
    <scope>NUCLEOTIDE SEQUENCE [LARGE SCALE GENOMIC DNA]</scope>
    <source>
        <strain evidence="1 2">V144</strain>
    </source>
</reference>
<dbReference type="AlphaFoldDB" id="A0A517VZ70"/>
<proteinExistence type="predicted"/>
<dbReference type="EMBL" id="CP037920">
    <property type="protein sequence ID" value="QDT98301.1"/>
    <property type="molecule type" value="Genomic_DNA"/>
</dbReference>
<name>A0A517VZ70_9PLAN</name>